<dbReference type="UniPathway" id="UPA00087">
    <property type="reaction ID" value="UER00175"/>
</dbReference>
<evidence type="ECO:0000256" key="1">
    <source>
        <dbReference type="ARBA" id="ARBA00000373"/>
    </source>
</evidence>
<comment type="function">
    <text evidence="6">Catalyzes the phosphorylation of ribose 1,5-bisphosphate to 5-phospho-D-ribosyl alpha-1-diphosphate (PRPP).</text>
</comment>
<dbReference type="PATRIC" id="fig|1293439.3.peg.72"/>
<feature type="binding site" evidence="6">
    <location>
        <begin position="18"/>
        <end position="25"/>
    </location>
    <ligand>
        <name>ATP</name>
        <dbReference type="ChEBI" id="CHEBI:30616"/>
    </ligand>
</feature>
<comment type="catalytic activity">
    <reaction evidence="1 6">
        <text>alpha-D-ribose 1,5-bisphosphate + ATP = 5-phospho-alpha-D-ribose 1-diphosphate + ADP</text>
        <dbReference type="Rhea" id="RHEA:20109"/>
        <dbReference type="ChEBI" id="CHEBI:30616"/>
        <dbReference type="ChEBI" id="CHEBI:58017"/>
        <dbReference type="ChEBI" id="CHEBI:68688"/>
        <dbReference type="ChEBI" id="CHEBI:456216"/>
        <dbReference type="EC" id="2.7.4.23"/>
    </reaction>
</comment>
<dbReference type="GO" id="GO:0033863">
    <property type="term" value="F:ribose 1,5-bisphosphate phosphokinase activity"/>
    <property type="evidence" value="ECO:0007669"/>
    <property type="project" value="UniProtKB-UniRule"/>
</dbReference>
<keyword evidence="4 6" id="KW-0547">Nucleotide-binding</keyword>
<dbReference type="InterPro" id="IPR012699">
    <property type="entry name" value="PhnN"/>
</dbReference>
<accession>A0A0F5QN04</accession>
<dbReference type="GO" id="GO:0019634">
    <property type="term" value="P:organic phosphonate metabolic process"/>
    <property type="evidence" value="ECO:0007669"/>
    <property type="project" value="UniProtKB-UniRule"/>
</dbReference>
<dbReference type="NCBIfam" id="TIGR02322">
    <property type="entry name" value="phosphon_PhnN"/>
    <property type="match status" value="1"/>
</dbReference>
<sequence length="195" mass="20630">MASGPPRHMSGTFVAVVGPSGAGKDSLIGFARDRLEASGRVVFVRRVVTRAADGGSEDHDSMDTIAFAAAERDGAFALSWDAHGLRYGLPIGLENDLAAGRVVVANLSRAQIPGLLQRYPNAVVVAVTADIEVIAKRLANRGRETADSIQLRLSRSVVDRLPTSTVRIDNSGSLEVAGTQFVRLLQDAAGLVERV</sequence>
<protein>
    <recommendedName>
        <fullName evidence="6">Ribose 1,5-bisphosphate phosphokinase PhnN</fullName>
        <ecNumber evidence="6">2.7.4.23</ecNumber>
    </recommendedName>
    <alternativeName>
        <fullName evidence="6">Ribose 1,5-bisphosphokinase</fullName>
    </alternativeName>
</protein>
<dbReference type="STRING" id="1293439.WH87_00330"/>
<comment type="pathway">
    <text evidence="2 6">Metabolic intermediate biosynthesis; 5-phospho-alpha-D-ribose 1-diphosphate biosynthesis; 5-phospho-alpha-D-ribose 1-diphosphate from D-ribose 5-phosphate (route II): step 3/3.</text>
</comment>
<dbReference type="OrthoDB" id="341217at2"/>
<dbReference type="Proteomes" id="UP000033411">
    <property type="component" value="Unassembled WGS sequence"/>
</dbReference>
<evidence type="ECO:0000256" key="4">
    <source>
        <dbReference type="ARBA" id="ARBA00022741"/>
    </source>
</evidence>
<dbReference type="InterPro" id="IPR027417">
    <property type="entry name" value="P-loop_NTPase"/>
</dbReference>
<keyword evidence="8" id="KW-1185">Reference proteome</keyword>
<dbReference type="EC" id="2.7.4.23" evidence="6"/>
<evidence type="ECO:0000256" key="5">
    <source>
        <dbReference type="ARBA" id="ARBA00022840"/>
    </source>
</evidence>
<proteinExistence type="inferred from homology"/>
<gene>
    <name evidence="6" type="primary">phnN</name>
    <name evidence="7" type="ORF">WH87_00330</name>
</gene>
<name>A0A0F5QN04_9HYPH</name>
<reference evidence="7 8" key="1">
    <citation type="submission" date="2015-03" db="EMBL/GenBank/DDBJ databases">
        <authorList>
            <person name="Lepp D."/>
            <person name="Hassan Y.I."/>
            <person name="Li X.-Z."/>
            <person name="Zhou T."/>
        </authorList>
    </citation>
    <scope>NUCLEOTIDE SEQUENCE [LARGE SCALE GENOMIC DNA]</scope>
    <source>
        <strain evidence="7 8">E84</strain>
    </source>
</reference>
<dbReference type="EMBL" id="LANJ01000001">
    <property type="protein sequence ID" value="KKC41439.1"/>
    <property type="molecule type" value="Genomic_DNA"/>
</dbReference>
<comment type="similarity">
    <text evidence="6">Belongs to the ribose 1,5-bisphosphokinase family.</text>
</comment>
<dbReference type="Gene3D" id="3.40.50.300">
    <property type="entry name" value="P-loop containing nucleotide triphosphate hydrolases"/>
    <property type="match status" value="1"/>
</dbReference>
<keyword evidence="5 6" id="KW-0067">ATP-binding</keyword>
<evidence type="ECO:0000313" key="7">
    <source>
        <dbReference type="EMBL" id="KKC41439.1"/>
    </source>
</evidence>
<dbReference type="HAMAP" id="MF_00836">
    <property type="entry name" value="PhnN"/>
    <property type="match status" value="1"/>
</dbReference>
<dbReference type="GO" id="GO:0005524">
    <property type="term" value="F:ATP binding"/>
    <property type="evidence" value="ECO:0007669"/>
    <property type="project" value="UniProtKB-KW"/>
</dbReference>
<evidence type="ECO:0000256" key="6">
    <source>
        <dbReference type="HAMAP-Rule" id="MF_00836"/>
    </source>
</evidence>
<evidence type="ECO:0000256" key="3">
    <source>
        <dbReference type="ARBA" id="ARBA00022679"/>
    </source>
</evidence>
<dbReference type="AlphaFoldDB" id="A0A0F5QN04"/>
<evidence type="ECO:0000256" key="2">
    <source>
        <dbReference type="ARBA" id="ARBA00005069"/>
    </source>
</evidence>
<organism evidence="7 8">
    <name type="scientific">Devosia epidermidihirudinis</name>
    <dbReference type="NCBI Taxonomy" id="1293439"/>
    <lineage>
        <taxon>Bacteria</taxon>
        <taxon>Pseudomonadati</taxon>
        <taxon>Pseudomonadota</taxon>
        <taxon>Alphaproteobacteria</taxon>
        <taxon>Hyphomicrobiales</taxon>
        <taxon>Devosiaceae</taxon>
        <taxon>Devosia</taxon>
    </lineage>
</organism>
<evidence type="ECO:0000313" key="8">
    <source>
        <dbReference type="Proteomes" id="UP000033411"/>
    </source>
</evidence>
<dbReference type="GO" id="GO:0006015">
    <property type="term" value="P:5-phosphoribose 1-diphosphate biosynthetic process"/>
    <property type="evidence" value="ECO:0007669"/>
    <property type="project" value="UniProtKB-UniRule"/>
</dbReference>
<keyword evidence="3 6" id="KW-0808">Transferase</keyword>
<dbReference type="SUPFAM" id="SSF52540">
    <property type="entry name" value="P-loop containing nucleoside triphosphate hydrolases"/>
    <property type="match status" value="1"/>
</dbReference>
<comment type="caution">
    <text evidence="7">The sequence shown here is derived from an EMBL/GenBank/DDBJ whole genome shotgun (WGS) entry which is preliminary data.</text>
</comment>